<keyword evidence="2" id="KW-1185">Reference proteome</keyword>
<dbReference type="PROSITE" id="PS51257">
    <property type="entry name" value="PROKAR_LIPOPROTEIN"/>
    <property type="match status" value="1"/>
</dbReference>
<reference evidence="1 2" key="1">
    <citation type="submission" date="2013-02" db="EMBL/GenBank/DDBJ databases">
        <authorList>
            <person name="Fiebig A."/>
            <person name="Goeker M."/>
            <person name="Klenk H.-P.P."/>
        </authorList>
    </citation>
    <scope>NUCLEOTIDE SEQUENCE [LARGE SCALE GENOMIC DNA]</scope>
    <source>
        <strain evidence="1 2">DSM 19309</strain>
    </source>
</reference>
<evidence type="ECO:0000313" key="2">
    <source>
        <dbReference type="Proteomes" id="UP000019666"/>
    </source>
</evidence>
<dbReference type="AlphaFoldDB" id="A0A017HQI9"/>
<sequence>MGSRQDGMIGFWGREWQGATRRAMPAVLLVQSCNIGVFPES</sequence>
<dbReference type="EMBL" id="AOSK01000041">
    <property type="protein sequence ID" value="EYD76636.1"/>
    <property type="molecule type" value="Genomic_DNA"/>
</dbReference>
<organism evidence="1 2">
    <name type="scientific">Rubellimicrobium mesophilum DSM 19309</name>
    <dbReference type="NCBI Taxonomy" id="442562"/>
    <lineage>
        <taxon>Bacteria</taxon>
        <taxon>Pseudomonadati</taxon>
        <taxon>Pseudomonadota</taxon>
        <taxon>Alphaproteobacteria</taxon>
        <taxon>Rhodobacterales</taxon>
        <taxon>Roseobacteraceae</taxon>
        <taxon>Rubellimicrobium</taxon>
    </lineage>
</organism>
<dbReference type="HOGENOM" id="CLU_3276109_0_0_5"/>
<protein>
    <submittedName>
        <fullName evidence="1">Uncharacterized protein</fullName>
    </submittedName>
</protein>
<dbReference type="Proteomes" id="UP000019666">
    <property type="component" value="Unassembled WGS sequence"/>
</dbReference>
<proteinExistence type="predicted"/>
<comment type="caution">
    <text evidence="1">The sequence shown here is derived from an EMBL/GenBank/DDBJ whole genome shotgun (WGS) entry which is preliminary data.</text>
</comment>
<name>A0A017HQI9_9RHOB</name>
<evidence type="ECO:0000313" key="1">
    <source>
        <dbReference type="EMBL" id="EYD76636.1"/>
    </source>
</evidence>
<dbReference type="STRING" id="442562.Rumeso_01594"/>
<accession>A0A017HQI9</accession>
<gene>
    <name evidence="1" type="ORF">Rumeso_01594</name>
</gene>